<evidence type="ECO:0000256" key="3">
    <source>
        <dbReference type="ARBA" id="ARBA00022989"/>
    </source>
</evidence>
<evidence type="ECO:0000313" key="9">
    <source>
        <dbReference type="EMBL" id="CBE68798.1"/>
    </source>
</evidence>
<keyword evidence="5 7" id="KW-0975">Bacterial flagellum</keyword>
<accession>D5MGB7</accession>
<dbReference type="NCBIfam" id="TIGR03500">
    <property type="entry name" value="FliO_TIGR"/>
    <property type="match status" value="1"/>
</dbReference>
<dbReference type="Pfam" id="PF04347">
    <property type="entry name" value="FliO"/>
    <property type="match status" value="1"/>
</dbReference>
<evidence type="ECO:0000256" key="2">
    <source>
        <dbReference type="ARBA" id="ARBA00022692"/>
    </source>
</evidence>
<dbReference type="InterPro" id="IPR022781">
    <property type="entry name" value="Flagellar_biosynth_FliO"/>
</dbReference>
<proteinExistence type="inferred from homology"/>
<comment type="subcellular location">
    <subcellularLocation>
        <location evidence="7">Cell membrane</location>
    </subcellularLocation>
    <subcellularLocation>
        <location evidence="7">Bacterial flagellum basal body</location>
    </subcellularLocation>
</comment>
<dbReference type="AlphaFoldDB" id="D5MGB7"/>
<evidence type="ECO:0000256" key="8">
    <source>
        <dbReference type="SAM" id="MobiDB-lite"/>
    </source>
</evidence>
<dbReference type="GO" id="GO:0005886">
    <property type="term" value="C:plasma membrane"/>
    <property type="evidence" value="ECO:0007669"/>
    <property type="project" value="UniProtKB-SubCell"/>
</dbReference>
<evidence type="ECO:0000256" key="4">
    <source>
        <dbReference type="ARBA" id="ARBA00023136"/>
    </source>
</evidence>
<sequence>MPCIAIAESPQEPGVSEPAPVSDSQRLDLPSYRDPEIPLPGAGVTSQVFTALGTVLGVLALGVYLYKRFGLRGPRGMNRDGTIRILSRTYLGPKESLCLVQVGTDILLLGQTGSGITLLHTLPSNTSAVSSDTGADDATIGGIGGSENRSPSGFARERAAALTGLEGRLRRLNKLWGTGASE</sequence>
<evidence type="ECO:0000256" key="6">
    <source>
        <dbReference type="ARBA" id="ARBA00037937"/>
    </source>
</evidence>
<dbReference type="KEGG" id="mox:DAMO_1740"/>
<feature type="region of interest" description="Disordered" evidence="8">
    <location>
        <begin position="1"/>
        <end position="27"/>
    </location>
</feature>
<gene>
    <name evidence="9" type="ORF">DAMO_1740</name>
</gene>
<feature type="transmembrane region" description="Helical" evidence="7">
    <location>
        <begin position="48"/>
        <end position="66"/>
    </location>
</feature>
<protein>
    <recommendedName>
        <fullName evidence="7">Flagellar protein</fullName>
    </recommendedName>
</protein>
<dbReference type="GO" id="GO:0009425">
    <property type="term" value="C:bacterial-type flagellum basal body"/>
    <property type="evidence" value="ECO:0007669"/>
    <property type="project" value="UniProtKB-SubCell"/>
</dbReference>
<dbReference type="HOGENOM" id="CLU_1479493_0_0_0"/>
<dbReference type="PANTHER" id="PTHR38766:SF1">
    <property type="entry name" value="FLAGELLAR PROTEIN FLIO"/>
    <property type="match status" value="1"/>
</dbReference>
<dbReference type="Proteomes" id="UP000006898">
    <property type="component" value="Chromosome"/>
</dbReference>
<evidence type="ECO:0000256" key="1">
    <source>
        <dbReference type="ARBA" id="ARBA00022475"/>
    </source>
</evidence>
<evidence type="ECO:0000256" key="7">
    <source>
        <dbReference type="RuleBase" id="RU362064"/>
    </source>
</evidence>
<evidence type="ECO:0000256" key="5">
    <source>
        <dbReference type="ARBA" id="ARBA00023143"/>
    </source>
</evidence>
<dbReference type="GO" id="GO:0044781">
    <property type="term" value="P:bacterial-type flagellum organization"/>
    <property type="evidence" value="ECO:0007669"/>
    <property type="project" value="UniProtKB-UniRule"/>
</dbReference>
<dbReference type="eggNOG" id="COG3190">
    <property type="taxonomic scope" value="Bacteria"/>
</dbReference>
<evidence type="ECO:0000313" key="10">
    <source>
        <dbReference type="Proteomes" id="UP000006898"/>
    </source>
</evidence>
<keyword evidence="3 7" id="KW-1133">Transmembrane helix</keyword>
<keyword evidence="2 7" id="KW-0812">Transmembrane</keyword>
<keyword evidence="1 7" id="KW-1003">Cell membrane</keyword>
<dbReference type="InterPro" id="IPR052205">
    <property type="entry name" value="FliO/MopB"/>
</dbReference>
<name>D5MGB7_METO1</name>
<organism evidence="9 10">
    <name type="scientific">Methylomirabilis oxygeniifera</name>
    <dbReference type="NCBI Taxonomy" id="671143"/>
    <lineage>
        <taxon>Bacteria</taxon>
        <taxon>Candidatus Methylomirabilota</taxon>
        <taxon>Candidatus Methylomirabilia</taxon>
        <taxon>Candidatus Methylomirabilales</taxon>
        <taxon>Candidatus Methylomirabilaceae</taxon>
        <taxon>Candidatus Methylomirabilis</taxon>
    </lineage>
</organism>
<dbReference type="PANTHER" id="PTHR38766">
    <property type="entry name" value="FLAGELLAR PROTEIN FLIO"/>
    <property type="match status" value="1"/>
</dbReference>
<dbReference type="EMBL" id="FP565575">
    <property type="protein sequence ID" value="CBE68798.1"/>
    <property type="molecule type" value="Genomic_DNA"/>
</dbReference>
<keyword evidence="4 7" id="KW-0472">Membrane</keyword>
<reference evidence="9 10" key="1">
    <citation type="journal article" date="2010" name="Nature">
        <title>Nitrite-driven anaerobic methane oxidation by oxygenic bacteria.</title>
        <authorList>
            <person name="Ettwig K.F."/>
            <person name="Butler M.K."/>
            <person name="Le Paslier D."/>
            <person name="Pelletier E."/>
            <person name="Mangenot S."/>
            <person name="Kuypers M.M.M."/>
            <person name="Schreiber F."/>
            <person name="Dutilh B.E."/>
            <person name="Zedelius J."/>
            <person name="de Beer D."/>
            <person name="Gloerich J."/>
            <person name="Wessels H.J.C.T."/>
            <person name="van Allen T."/>
            <person name="Luesken F."/>
            <person name="Wu M."/>
            <person name="van de Pas-Schoonen K.T."/>
            <person name="Op den Camp H.J.M."/>
            <person name="Janssen-Megens E.M."/>
            <person name="Francoijs K-J."/>
            <person name="Stunnenberg H."/>
            <person name="Weissenbach J."/>
            <person name="Jetten M.S.M."/>
            <person name="Strous M."/>
        </authorList>
    </citation>
    <scope>NUCLEOTIDE SEQUENCE [LARGE SCALE GENOMIC DNA]</scope>
</reference>
<comment type="similarity">
    <text evidence="6 7">Belongs to the FliO/MopB family.</text>
</comment>
<dbReference type="STRING" id="671143.DAMO_1740"/>